<dbReference type="PANTHER" id="PTHR39203">
    <property type="entry name" value="CYTOPLASMIC PROTEIN-RELATED"/>
    <property type="match status" value="1"/>
</dbReference>
<dbReference type="PANTHER" id="PTHR39203:SF1">
    <property type="entry name" value="CYTOPLASMIC PROTEIN"/>
    <property type="match status" value="1"/>
</dbReference>
<dbReference type="Gene3D" id="3.10.400.10">
    <property type="entry name" value="Sulfate adenylyltransferase"/>
    <property type="match status" value="1"/>
</dbReference>
<dbReference type="Proteomes" id="UP000269289">
    <property type="component" value="Unassembled WGS sequence"/>
</dbReference>
<evidence type="ECO:0000313" key="3">
    <source>
        <dbReference type="Proteomes" id="UP000269289"/>
    </source>
</evidence>
<dbReference type="SMART" id="SM01022">
    <property type="entry name" value="ASCH"/>
    <property type="match status" value="1"/>
</dbReference>
<comment type="caution">
    <text evidence="2">The sequence shown here is derived from an EMBL/GenBank/DDBJ whole genome shotgun (WGS) entry which is preliminary data.</text>
</comment>
<evidence type="ECO:0000313" key="2">
    <source>
        <dbReference type="EMBL" id="RMI13387.1"/>
    </source>
</evidence>
<dbReference type="OrthoDB" id="9795864at2"/>
<keyword evidence="3" id="KW-1185">Reference proteome</keyword>
<dbReference type="AlphaFoldDB" id="A0A3M2JH67"/>
<dbReference type="RefSeq" id="WP_122148270.1">
    <property type="nucleotide sequence ID" value="NZ_RFFI01000016.1"/>
</dbReference>
<gene>
    <name evidence="2" type="ORF">EBM89_04535</name>
</gene>
<name>A0A3M2JH67_9CELL</name>
<dbReference type="PIRSF" id="PIRSF021320">
    <property type="entry name" value="DUF984"/>
    <property type="match status" value="1"/>
</dbReference>
<organism evidence="2 3">
    <name type="scientific">Cellulomonas triticagri</name>
    <dbReference type="NCBI Taxonomy" id="2483352"/>
    <lineage>
        <taxon>Bacteria</taxon>
        <taxon>Bacillati</taxon>
        <taxon>Actinomycetota</taxon>
        <taxon>Actinomycetes</taxon>
        <taxon>Micrococcales</taxon>
        <taxon>Cellulomonadaceae</taxon>
        <taxon>Cellulomonas</taxon>
    </lineage>
</organism>
<evidence type="ECO:0000259" key="1">
    <source>
        <dbReference type="SMART" id="SM01022"/>
    </source>
</evidence>
<dbReference type="SUPFAM" id="SSF88697">
    <property type="entry name" value="PUA domain-like"/>
    <property type="match status" value="1"/>
</dbReference>
<protein>
    <submittedName>
        <fullName evidence="2">ASCH domain-containing protein</fullName>
    </submittedName>
</protein>
<sequence>MTRPRTPLPPVDAEAAATFWAAYVAAHPEAVRAGDEYVVDRFGDFVELSDELLGVVRHGQKRATADLVDEFAHRGEPLPRVGAHWVACDGRGAPALVLRTTELRLATFREVDADFAFDEGEDDRTLTTWREQHRAYWERTCAARGAVWQESDEIVLERFRVVWPPEAAD</sequence>
<dbReference type="InterPro" id="IPR007374">
    <property type="entry name" value="ASCH_domain"/>
</dbReference>
<dbReference type="InterPro" id="IPR009326">
    <property type="entry name" value="DUF984"/>
</dbReference>
<dbReference type="CDD" id="cd06553">
    <property type="entry name" value="ASCH_Ef3133_like"/>
    <property type="match status" value="1"/>
</dbReference>
<reference evidence="2 3" key="1">
    <citation type="submission" date="2018-10" db="EMBL/GenBank/DDBJ databases">
        <title>Isolation, diversity and antifungal activity of actinobacteria from wheat.</title>
        <authorList>
            <person name="Han C."/>
        </authorList>
    </citation>
    <scope>NUCLEOTIDE SEQUENCE [LARGE SCALE GENOMIC DNA]</scope>
    <source>
        <strain evidence="2 3">NEAU-YY56</strain>
    </source>
</reference>
<accession>A0A3M2JH67</accession>
<dbReference type="InterPro" id="IPR015947">
    <property type="entry name" value="PUA-like_sf"/>
</dbReference>
<feature type="domain" description="ASCH" evidence="1">
    <location>
        <begin position="40"/>
        <end position="163"/>
    </location>
</feature>
<proteinExistence type="predicted"/>
<dbReference type="Pfam" id="PF04266">
    <property type="entry name" value="ASCH"/>
    <property type="match status" value="1"/>
</dbReference>
<dbReference type="EMBL" id="RFFI01000016">
    <property type="protein sequence ID" value="RMI13387.1"/>
    <property type="molecule type" value="Genomic_DNA"/>
</dbReference>